<keyword evidence="4" id="KW-0813">Transport</keyword>
<dbReference type="GO" id="GO:0015031">
    <property type="term" value="P:protein transport"/>
    <property type="evidence" value="ECO:0007669"/>
    <property type="project" value="UniProtKB-KW"/>
</dbReference>
<feature type="transmembrane region" description="Helical" evidence="12">
    <location>
        <begin position="51"/>
        <end position="75"/>
    </location>
</feature>
<dbReference type="GO" id="GO:0071555">
    <property type="term" value="P:cell wall organization"/>
    <property type="evidence" value="ECO:0007669"/>
    <property type="project" value="UniProtKB-KW"/>
</dbReference>
<keyword evidence="8 12" id="KW-1133">Transmembrane helix</keyword>
<dbReference type="STRING" id="1076935.U4L0D0"/>
<comment type="subcellular location">
    <subcellularLocation>
        <location evidence="1">Endoplasmic reticulum membrane</location>
        <topology evidence="1">Multi-pass membrane protein</topology>
    </subcellularLocation>
</comment>
<feature type="region of interest" description="Disordered" evidence="11">
    <location>
        <begin position="312"/>
        <end position="344"/>
    </location>
</feature>
<evidence type="ECO:0000256" key="10">
    <source>
        <dbReference type="ARBA" id="ARBA00023316"/>
    </source>
</evidence>
<evidence type="ECO:0000256" key="7">
    <source>
        <dbReference type="ARBA" id="ARBA00022927"/>
    </source>
</evidence>
<dbReference type="AlphaFoldDB" id="U4L0D0"/>
<organism evidence="13 14">
    <name type="scientific">Pyronema omphalodes (strain CBS 100304)</name>
    <name type="common">Pyronema confluens</name>
    <dbReference type="NCBI Taxonomy" id="1076935"/>
    <lineage>
        <taxon>Eukaryota</taxon>
        <taxon>Fungi</taxon>
        <taxon>Dikarya</taxon>
        <taxon>Ascomycota</taxon>
        <taxon>Pezizomycotina</taxon>
        <taxon>Pezizomycetes</taxon>
        <taxon>Pezizales</taxon>
        <taxon>Pyronemataceae</taxon>
        <taxon>Pyronema</taxon>
    </lineage>
</organism>
<feature type="transmembrane region" description="Helical" evidence="12">
    <location>
        <begin position="220"/>
        <end position="242"/>
    </location>
</feature>
<evidence type="ECO:0000256" key="1">
    <source>
        <dbReference type="ARBA" id="ARBA00004477"/>
    </source>
</evidence>
<feature type="transmembrane region" description="Helical" evidence="12">
    <location>
        <begin position="154"/>
        <end position="175"/>
    </location>
</feature>
<gene>
    <name evidence="13" type="ORF">PCON_05046</name>
</gene>
<dbReference type="Pfam" id="PF12271">
    <property type="entry name" value="Chs7"/>
    <property type="match status" value="1"/>
</dbReference>
<feature type="transmembrane region" description="Helical" evidence="12">
    <location>
        <begin position="187"/>
        <end position="214"/>
    </location>
</feature>
<keyword evidence="5 12" id="KW-0812">Transmembrane</keyword>
<keyword evidence="9 12" id="KW-0472">Membrane</keyword>
<proteinExistence type="inferred from homology"/>
<dbReference type="EMBL" id="HF935254">
    <property type="protein sequence ID" value="CCX05459.1"/>
    <property type="molecule type" value="Genomic_DNA"/>
</dbReference>
<feature type="transmembrane region" description="Helical" evidence="12">
    <location>
        <begin position="254"/>
        <end position="275"/>
    </location>
</feature>
<dbReference type="PANTHER" id="PTHR35329">
    <property type="entry name" value="CHITIN SYNTHASE EXPORT CHAPERONE"/>
    <property type="match status" value="1"/>
</dbReference>
<feature type="transmembrane region" description="Helical" evidence="12">
    <location>
        <begin position="116"/>
        <end position="142"/>
    </location>
</feature>
<evidence type="ECO:0000256" key="6">
    <source>
        <dbReference type="ARBA" id="ARBA00022824"/>
    </source>
</evidence>
<dbReference type="OrthoDB" id="2189463at2759"/>
<evidence type="ECO:0000256" key="12">
    <source>
        <dbReference type="SAM" id="Phobius"/>
    </source>
</evidence>
<feature type="compositionally biased region" description="Polar residues" evidence="11">
    <location>
        <begin position="326"/>
        <end position="344"/>
    </location>
</feature>
<dbReference type="OMA" id="TVWEVKD"/>
<sequence>MSSFGSYQTICETVPLPLCALVGPYNGAVSTIGTGIEATCYSRTIEAANTIIFQAASDFVHIGALIMCMIMIFHVRSKFTAVGRKEILTFFYLFMLLTVCSLCLDSGVIPIGSTTYAYFVAVQCGLASAVCTCLLINGFLGYQVYEDGTILSIWLMRVLVLVMFLLNGAIAICTFQGYGGLSPTNTIALFVLQYIVNGLFVVTYVIAQIILVLATLEDRWALGDIAFGIFFFAIGQILLYVFSSKICQEAQHYLDGLFLASICNLLAVMMVYKYWDSITKEDLEFSVSAQTNVWEVKEPLLDDSDRRQTIYDQSPGSGSDYGANTGYHNNSQNRLSQNYYGEHY</sequence>
<dbReference type="PANTHER" id="PTHR35329:SF2">
    <property type="entry name" value="CHITIN SYNTHASE EXPORT CHAPERONE"/>
    <property type="match status" value="1"/>
</dbReference>
<keyword evidence="14" id="KW-1185">Reference proteome</keyword>
<name>U4L0D0_PYROM</name>
<evidence type="ECO:0000256" key="8">
    <source>
        <dbReference type="ARBA" id="ARBA00022989"/>
    </source>
</evidence>
<dbReference type="GO" id="GO:0005789">
    <property type="term" value="C:endoplasmic reticulum membrane"/>
    <property type="evidence" value="ECO:0007669"/>
    <property type="project" value="UniProtKB-SubCell"/>
</dbReference>
<evidence type="ECO:0000256" key="5">
    <source>
        <dbReference type="ARBA" id="ARBA00022692"/>
    </source>
</evidence>
<evidence type="ECO:0000313" key="14">
    <source>
        <dbReference type="Proteomes" id="UP000018144"/>
    </source>
</evidence>
<dbReference type="eggNOG" id="ENOG502QRVH">
    <property type="taxonomic scope" value="Eukaryota"/>
</dbReference>
<dbReference type="Proteomes" id="UP000018144">
    <property type="component" value="Unassembled WGS sequence"/>
</dbReference>
<evidence type="ECO:0000256" key="4">
    <source>
        <dbReference type="ARBA" id="ARBA00022448"/>
    </source>
</evidence>
<evidence type="ECO:0000256" key="2">
    <source>
        <dbReference type="ARBA" id="ARBA00009274"/>
    </source>
</evidence>
<keyword evidence="10" id="KW-0961">Cell wall biogenesis/degradation</keyword>
<evidence type="ECO:0000256" key="3">
    <source>
        <dbReference type="ARBA" id="ARBA00018354"/>
    </source>
</evidence>
<accession>U4L0D0</accession>
<keyword evidence="6" id="KW-0256">Endoplasmic reticulum</keyword>
<protein>
    <recommendedName>
        <fullName evidence="3">Chitin synthase export chaperone</fullName>
    </recommendedName>
</protein>
<dbReference type="InterPro" id="IPR022057">
    <property type="entry name" value="Chs7"/>
</dbReference>
<dbReference type="GO" id="GO:0051082">
    <property type="term" value="F:unfolded protein binding"/>
    <property type="evidence" value="ECO:0007669"/>
    <property type="project" value="TreeGrafter"/>
</dbReference>
<feature type="transmembrane region" description="Helical" evidence="12">
    <location>
        <begin position="87"/>
        <end position="104"/>
    </location>
</feature>
<dbReference type="GO" id="GO:0006457">
    <property type="term" value="P:protein folding"/>
    <property type="evidence" value="ECO:0007669"/>
    <property type="project" value="TreeGrafter"/>
</dbReference>
<keyword evidence="7" id="KW-0653">Protein transport</keyword>
<evidence type="ECO:0000313" key="13">
    <source>
        <dbReference type="EMBL" id="CCX05459.1"/>
    </source>
</evidence>
<reference evidence="13 14" key="1">
    <citation type="journal article" date="2013" name="PLoS Genet.">
        <title>The genome and development-dependent transcriptomes of Pyronema confluens: a window into fungal evolution.</title>
        <authorList>
            <person name="Traeger S."/>
            <person name="Altegoer F."/>
            <person name="Freitag M."/>
            <person name="Gabaldon T."/>
            <person name="Kempken F."/>
            <person name="Kumar A."/>
            <person name="Marcet-Houben M."/>
            <person name="Poggeler S."/>
            <person name="Stajich J.E."/>
            <person name="Nowrousian M."/>
        </authorList>
    </citation>
    <scope>NUCLEOTIDE SEQUENCE [LARGE SCALE GENOMIC DNA]</scope>
    <source>
        <strain evidence="14">CBS 100304</strain>
        <tissue evidence="13">Vegetative mycelium</tissue>
    </source>
</reference>
<comment type="similarity">
    <text evidence="2">Belongs to the CHS7 family.</text>
</comment>
<evidence type="ECO:0000256" key="11">
    <source>
        <dbReference type="SAM" id="MobiDB-lite"/>
    </source>
</evidence>
<evidence type="ECO:0000256" key="9">
    <source>
        <dbReference type="ARBA" id="ARBA00023136"/>
    </source>
</evidence>